<evidence type="ECO:0000256" key="1">
    <source>
        <dbReference type="ARBA" id="ARBA00024336"/>
    </source>
</evidence>
<dbReference type="GeneID" id="108664302"/>
<evidence type="ECO:0000259" key="3">
    <source>
        <dbReference type="Pfam" id="PF19314"/>
    </source>
</evidence>
<comment type="similarity">
    <text evidence="1">Belongs to the FHIP family.</text>
</comment>
<dbReference type="Pfam" id="PF19311">
    <property type="entry name" value="KELAA"/>
    <property type="match status" value="1"/>
</dbReference>
<protein>
    <submittedName>
        <fullName evidence="5">FHF complex subunit HOOK interacting protein 2A</fullName>
    </submittedName>
</protein>
<feature type="region of interest" description="Disordered" evidence="2">
    <location>
        <begin position="237"/>
        <end position="284"/>
    </location>
</feature>
<name>A0A8B7MYG8_HYAAZ</name>
<dbReference type="Pfam" id="PF19314">
    <property type="entry name" value="DUF5917"/>
    <property type="match status" value="1"/>
</dbReference>
<proteinExistence type="inferred from homology"/>
<evidence type="ECO:0000313" key="4">
    <source>
        <dbReference type="Proteomes" id="UP000694843"/>
    </source>
</evidence>
<dbReference type="InterPro" id="IPR045669">
    <property type="entry name" value="FHIP_C"/>
</dbReference>
<accession>A0A8B7MYG8</accession>
<dbReference type="OrthoDB" id="5350595at2759"/>
<feature type="domain" description="FHF complex subunit HOOK-interacting protein C-terminal" evidence="3">
    <location>
        <begin position="794"/>
        <end position="885"/>
    </location>
</feature>
<dbReference type="PANTHER" id="PTHR21705:SF12">
    <property type="entry name" value="FHF COMPLEX SUBUNIT HOOK-INTERACTING PROTEIN C-TERMINAL DOMAIN-CONTAINING PROTEIN"/>
    <property type="match status" value="1"/>
</dbReference>
<dbReference type="AlphaFoldDB" id="A0A8B7MYG8"/>
<dbReference type="SUPFAM" id="SSF48371">
    <property type="entry name" value="ARM repeat"/>
    <property type="match status" value="1"/>
</dbReference>
<dbReference type="InterPro" id="IPR019384">
    <property type="entry name" value="FHIP"/>
</dbReference>
<dbReference type="KEGG" id="hazt:108664302"/>
<dbReference type="PANTHER" id="PTHR21705">
    <property type="entry name" value="RAI16 PROTEIN-RELATED"/>
    <property type="match status" value="1"/>
</dbReference>
<dbReference type="Pfam" id="PF10257">
    <property type="entry name" value="RAI16-like"/>
    <property type="match status" value="2"/>
</dbReference>
<dbReference type="Proteomes" id="UP000694843">
    <property type="component" value="Unplaced"/>
</dbReference>
<gene>
    <name evidence="5" type="primary">LOC108664302</name>
</gene>
<dbReference type="InterPro" id="IPR045668">
    <property type="entry name" value="FHIP_KELAA_motif"/>
</dbReference>
<reference evidence="5" key="1">
    <citation type="submission" date="2025-08" db="UniProtKB">
        <authorList>
            <consortium name="RefSeq"/>
        </authorList>
    </citation>
    <scope>IDENTIFICATION</scope>
    <source>
        <tissue evidence="5">Whole organism</tissue>
    </source>
</reference>
<feature type="region of interest" description="Disordered" evidence="2">
    <location>
        <begin position="291"/>
        <end position="310"/>
    </location>
</feature>
<evidence type="ECO:0000313" key="5">
    <source>
        <dbReference type="RefSeq" id="XP_018006360.1"/>
    </source>
</evidence>
<sequence length="928" mass="101352">MFSRLELALQAAVDVIAPPCARVEDLRYHWSQVEGACRRHQGPNVFTDLDELSYTDNSRSLAEHSADELQEAISAVQQTGCNPGVCNGGVSEPHNIPISAAHVPAVEETHAPKHLSNILRILVNEKQDSGGSLSPCLEFLVTNKVLRSLAAFAWTDRPLGIRQHAYVFMSGILQHLHHTLLHHTCIHRPLQRMVLASCYMTASPYEAEEMEFLALLCEKIRQDNSLVLLYIQPPPPKKEFAQTSSRSSPVRTPSTIADLSTPSSSAATSSQSSEKNIVDQDLPLRNMTAVPKESSDTCPISTPEISSTSDTSILSNAGALKLLPVDNHSGPGKGTLTTGSNSSINRNTVLETNPCETAGAVNVAVTEEERLCLADGATKSCESANLRVNSDCEATSSCLTDNLPKDYESLNSRVSAECESVSSRRSSLSSYSVVSGCSSAWTSCSTGRISSFPLIDALLNLCWSTANSSISAAAHECLLQLCSVREVSCCKILAHHSLLPDYIASRLAAALALVPRDLDPILLEDFSLPHERHIAAPDSDESDANSDEDNFPGKRELSNVFHWLAFLDKAVVSGERELRNSLCACVTQCALEREVTPRLSSSHPEKRRSALALVTRLLQAASSHALVMCLVCWLCDPQSVLPLLLQQCLEPPHQVQTLRLLQTAVQRSRGGAASVLLSEWLLRRRYVDPDRAQELQQCWSDEEDERARHHSSASLSSTFAPSNINKIVQQFLSLVPEELRSGGADDFASYCSDATRQCRDSARAAALHSWGREAGVLTPDAAVDGPHSPTTGPGPFLDTLLDLLQRLPEQDYDVNLQVTSLVASLAQLPHPQLHEFLLNPTVPLAAGARTTYSVLHDVSQALASSLARTPRCQHHLQVARHQLLGSTDSWHLLRDDEMRRFEAVIVLEEFCKELAAIAYAKYTLERGR</sequence>
<feature type="compositionally biased region" description="Low complexity" evidence="2">
    <location>
        <begin position="243"/>
        <end position="273"/>
    </location>
</feature>
<organism evidence="4 5">
    <name type="scientific">Hyalella azteca</name>
    <name type="common">Amphipod</name>
    <dbReference type="NCBI Taxonomy" id="294128"/>
    <lineage>
        <taxon>Eukaryota</taxon>
        <taxon>Metazoa</taxon>
        <taxon>Ecdysozoa</taxon>
        <taxon>Arthropoda</taxon>
        <taxon>Crustacea</taxon>
        <taxon>Multicrustacea</taxon>
        <taxon>Malacostraca</taxon>
        <taxon>Eumalacostraca</taxon>
        <taxon>Peracarida</taxon>
        <taxon>Amphipoda</taxon>
        <taxon>Senticaudata</taxon>
        <taxon>Talitrida</taxon>
        <taxon>Talitroidea</taxon>
        <taxon>Hyalellidae</taxon>
        <taxon>Hyalella</taxon>
    </lineage>
</organism>
<keyword evidence="4" id="KW-1185">Reference proteome</keyword>
<dbReference type="InterPro" id="IPR016024">
    <property type="entry name" value="ARM-type_fold"/>
</dbReference>
<feature type="compositionally biased region" description="Polar residues" evidence="2">
    <location>
        <begin position="296"/>
        <end position="310"/>
    </location>
</feature>
<dbReference type="RefSeq" id="XP_018006360.1">
    <property type="nucleotide sequence ID" value="XM_018150871.2"/>
</dbReference>
<evidence type="ECO:0000256" key="2">
    <source>
        <dbReference type="SAM" id="MobiDB-lite"/>
    </source>
</evidence>